<feature type="compositionally biased region" description="Polar residues" evidence="10">
    <location>
        <begin position="411"/>
        <end position="421"/>
    </location>
</feature>
<dbReference type="SMART" id="SM00249">
    <property type="entry name" value="PHD"/>
    <property type="match status" value="1"/>
</dbReference>
<evidence type="ECO:0000256" key="2">
    <source>
        <dbReference type="ARBA" id="ARBA00022499"/>
    </source>
</evidence>
<dbReference type="InterPro" id="IPR001965">
    <property type="entry name" value="Znf_PHD"/>
</dbReference>
<comment type="subcellular location">
    <subcellularLocation>
        <location evidence="1">Nucleus</location>
    </subcellularLocation>
</comment>
<feature type="compositionally biased region" description="Basic and acidic residues" evidence="10">
    <location>
        <begin position="150"/>
        <end position="167"/>
    </location>
</feature>
<dbReference type="GO" id="GO:0008270">
    <property type="term" value="F:zinc ion binding"/>
    <property type="evidence" value="ECO:0007669"/>
    <property type="project" value="UniProtKB-KW"/>
</dbReference>
<evidence type="ECO:0000256" key="9">
    <source>
        <dbReference type="ARBA" id="ARBA00023242"/>
    </source>
</evidence>
<dbReference type="PANTHER" id="PTHR14955:SF8">
    <property type="entry name" value="SI:CH211-165G14.1-RELATED"/>
    <property type="match status" value="1"/>
</dbReference>
<comment type="caution">
    <text evidence="12">The sequence shown here is derived from an EMBL/GenBank/DDBJ whole genome shotgun (WGS) entry which is preliminary data.</text>
</comment>
<name>A0AAD9BDV0_DISEL</name>
<dbReference type="EMBL" id="JASDAP010000024">
    <property type="protein sequence ID" value="KAK1881905.1"/>
    <property type="molecule type" value="Genomic_DNA"/>
</dbReference>
<dbReference type="Pfam" id="PF13771">
    <property type="entry name" value="zf-HC5HC2H"/>
    <property type="match status" value="1"/>
</dbReference>
<feature type="region of interest" description="Disordered" evidence="10">
    <location>
        <begin position="393"/>
        <end position="458"/>
    </location>
</feature>
<accession>A0AAD9BDV0</accession>
<dbReference type="FunFam" id="3.30.40.10:FF:000116">
    <property type="entry name" value="Transcription factor 20 (AR1)"/>
    <property type="match status" value="1"/>
</dbReference>
<keyword evidence="7" id="KW-0832">Ubl conjugation</keyword>
<evidence type="ECO:0000256" key="10">
    <source>
        <dbReference type="SAM" id="MobiDB-lite"/>
    </source>
</evidence>
<dbReference type="InterPro" id="IPR052440">
    <property type="entry name" value="Trans_Reg/Chrom_Remod"/>
</dbReference>
<evidence type="ECO:0000256" key="4">
    <source>
        <dbReference type="ARBA" id="ARBA00022723"/>
    </source>
</evidence>
<feature type="compositionally biased region" description="Polar residues" evidence="10">
    <location>
        <begin position="19"/>
        <end position="51"/>
    </location>
</feature>
<evidence type="ECO:0000259" key="11">
    <source>
        <dbReference type="PROSITE" id="PS51805"/>
    </source>
</evidence>
<evidence type="ECO:0000313" key="12">
    <source>
        <dbReference type="EMBL" id="KAK1881905.1"/>
    </source>
</evidence>
<keyword evidence="9" id="KW-0539">Nucleus</keyword>
<protein>
    <submittedName>
        <fullName evidence="12">Transcription factor 20</fullName>
    </submittedName>
</protein>
<organism evidence="12 13">
    <name type="scientific">Dissostichus eleginoides</name>
    <name type="common">Patagonian toothfish</name>
    <name type="synonym">Dissostichus amissus</name>
    <dbReference type="NCBI Taxonomy" id="100907"/>
    <lineage>
        <taxon>Eukaryota</taxon>
        <taxon>Metazoa</taxon>
        <taxon>Chordata</taxon>
        <taxon>Craniata</taxon>
        <taxon>Vertebrata</taxon>
        <taxon>Euteleostomi</taxon>
        <taxon>Actinopterygii</taxon>
        <taxon>Neopterygii</taxon>
        <taxon>Teleostei</taxon>
        <taxon>Neoteleostei</taxon>
        <taxon>Acanthomorphata</taxon>
        <taxon>Eupercaria</taxon>
        <taxon>Perciformes</taxon>
        <taxon>Notothenioidei</taxon>
        <taxon>Nototheniidae</taxon>
        <taxon>Dissostichus</taxon>
    </lineage>
</organism>
<evidence type="ECO:0000256" key="5">
    <source>
        <dbReference type="ARBA" id="ARBA00022771"/>
    </source>
</evidence>
<reference evidence="12" key="1">
    <citation type="submission" date="2023-04" db="EMBL/GenBank/DDBJ databases">
        <title>Chromosome-level genome of Chaenocephalus aceratus.</title>
        <authorList>
            <person name="Park H."/>
        </authorList>
    </citation>
    <scope>NUCLEOTIDE SEQUENCE</scope>
    <source>
        <strain evidence="12">DE</strain>
        <tissue evidence="12">Muscle</tissue>
    </source>
</reference>
<dbReference type="PANTHER" id="PTHR14955">
    <property type="entry name" value="RETINOIC ACID INDUCED 1/TRANSCRIPTION FACTOR 20"/>
    <property type="match status" value="1"/>
</dbReference>
<keyword evidence="5" id="KW-0863">Zinc-finger</keyword>
<keyword evidence="2" id="KW-1017">Isopeptide bond</keyword>
<feature type="region of interest" description="Disordered" evidence="10">
    <location>
        <begin position="1"/>
        <end position="51"/>
    </location>
</feature>
<evidence type="ECO:0000256" key="6">
    <source>
        <dbReference type="ARBA" id="ARBA00022833"/>
    </source>
</evidence>
<keyword evidence="8" id="KW-0010">Activator</keyword>
<keyword evidence="6" id="KW-0862">Zinc</keyword>
<feature type="region of interest" description="Disordered" evidence="10">
    <location>
        <begin position="139"/>
        <end position="202"/>
    </location>
</feature>
<feature type="compositionally biased region" description="Polar residues" evidence="10">
    <location>
        <begin position="171"/>
        <end position="182"/>
    </location>
</feature>
<dbReference type="Gene3D" id="3.30.40.10">
    <property type="entry name" value="Zinc/RING finger domain, C3HC4 (zinc finger)"/>
    <property type="match status" value="1"/>
</dbReference>
<dbReference type="PROSITE" id="PS51805">
    <property type="entry name" value="EPHD"/>
    <property type="match status" value="1"/>
</dbReference>
<dbReference type="Proteomes" id="UP001228049">
    <property type="component" value="Unassembled WGS sequence"/>
</dbReference>
<evidence type="ECO:0000256" key="3">
    <source>
        <dbReference type="ARBA" id="ARBA00022553"/>
    </source>
</evidence>
<dbReference type="GO" id="GO:0006357">
    <property type="term" value="P:regulation of transcription by RNA polymerase II"/>
    <property type="evidence" value="ECO:0007669"/>
    <property type="project" value="TreeGrafter"/>
</dbReference>
<keyword evidence="13" id="KW-1185">Reference proteome</keyword>
<dbReference type="InterPro" id="IPR034732">
    <property type="entry name" value="EPHD"/>
</dbReference>
<gene>
    <name evidence="12" type="ORF">KUDE01_025068</name>
</gene>
<dbReference type="GO" id="GO:0005634">
    <property type="term" value="C:nucleus"/>
    <property type="evidence" value="ECO:0007669"/>
    <property type="project" value="UniProtKB-SubCell"/>
</dbReference>
<feature type="domain" description="PHD-type" evidence="11">
    <location>
        <begin position="448"/>
        <end position="554"/>
    </location>
</feature>
<evidence type="ECO:0000256" key="1">
    <source>
        <dbReference type="ARBA" id="ARBA00004123"/>
    </source>
</evidence>
<evidence type="ECO:0000313" key="13">
    <source>
        <dbReference type="Proteomes" id="UP001228049"/>
    </source>
</evidence>
<dbReference type="AlphaFoldDB" id="A0AAD9BDV0"/>
<dbReference type="InterPro" id="IPR013083">
    <property type="entry name" value="Znf_RING/FYVE/PHD"/>
</dbReference>
<proteinExistence type="predicted"/>
<sequence>MEQPPGSIDDLQPQDLSWHPNSATSNPGLSFSETGSSDTTLQSGDQLQPDNAFSHTTVTLSYVSRSHMFSSHNSLPLHSALYDVQPISKLSFHPPNTDEGLGETGYALNQHYLEQVDGPVDLATQTELFQSLSQAHVGPENNGGVISSNWDKDKHGKGEKEHSHSVEMSRGSHNGNGDSCLSSGVCAESPETLTPATVEDEERSTLREYISHLEDPVSPAATSLDNVEDMFTLPQASSSPSGDNSYPDTSEEAAWDVLKTEGAIQEGFGISNKPEIKLKYVNYKEEKRHFRVDNFSPFVRVESKSLPSLYTVINYPEEVRTQLKKGSQQQGPQQQAKNCGFVSAVVPSTSCLQLGRASLQSQHQRALVCCLCGGAANAMDLGDLHGPYYPEGYRPNTKATARRQGGEAGRSIQTTAPQARSQVKAEGPPGEPAVGSGRPGSPAAKRARADPGSAADVEDWYSPPVLPMELCEYWLHEDCGIWAAGVFLVKGRVYGLEEAVKVAQETMCSACSEPGATLGCFFKGCPNKYHYRCALQSDGELIEENLSMKCKKHKNKRLKAPPGNRRDDR</sequence>
<keyword evidence="4" id="KW-0479">Metal-binding</keyword>
<keyword evidence="3" id="KW-0597">Phosphoprotein</keyword>
<evidence type="ECO:0000256" key="8">
    <source>
        <dbReference type="ARBA" id="ARBA00023159"/>
    </source>
</evidence>
<evidence type="ECO:0000256" key="7">
    <source>
        <dbReference type="ARBA" id="ARBA00022843"/>
    </source>
</evidence>